<organism evidence="2 3">
    <name type="scientific">Sporosarcina ureae</name>
    <dbReference type="NCBI Taxonomy" id="1571"/>
    <lineage>
        <taxon>Bacteria</taxon>
        <taxon>Bacillati</taxon>
        <taxon>Bacillota</taxon>
        <taxon>Bacilli</taxon>
        <taxon>Bacillales</taxon>
        <taxon>Caryophanaceae</taxon>
        <taxon>Sporosarcina</taxon>
    </lineage>
</organism>
<evidence type="ECO:0000313" key="3">
    <source>
        <dbReference type="Proteomes" id="UP000192486"/>
    </source>
</evidence>
<name>A0ABM6JTI6_SPOUR</name>
<keyword evidence="3" id="KW-1185">Reference proteome</keyword>
<proteinExistence type="predicted"/>
<accession>A0ABM6JTI6</accession>
<dbReference type="EMBL" id="CP015108">
    <property type="protein sequence ID" value="ARF13344.1"/>
    <property type="molecule type" value="Genomic_DNA"/>
</dbReference>
<feature type="region of interest" description="Disordered" evidence="1">
    <location>
        <begin position="43"/>
        <end position="73"/>
    </location>
</feature>
<gene>
    <name evidence="2" type="ORF">SporoS204_03595</name>
</gene>
<protein>
    <submittedName>
        <fullName evidence="2">Small, acid-soluble spore protein tlp</fullName>
    </submittedName>
</protein>
<evidence type="ECO:0000313" key="2">
    <source>
        <dbReference type="EMBL" id="ARF13344.1"/>
    </source>
</evidence>
<reference evidence="2 3" key="1">
    <citation type="submission" date="2016-04" db="EMBL/GenBank/DDBJ databases">
        <title>Comparative Genomics and Epigenetics of Sporosarcina ureae.</title>
        <authorList>
            <person name="Oliver A.S."/>
            <person name="Cooper K.K."/>
        </authorList>
    </citation>
    <scope>NUCLEOTIDE SEQUENCE [LARGE SCALE GENOMIC DNA]</scope>
    <source>
        <strain evidence="2 3">S204</strain>
    </source>
</reference>
<sequence>MAKNYPKPNDPADNKVRLNKTISNMEAAEDAMKFAEDKEFEKIKKKNERRAESIEDLKEEISEEDKSRINGYL</sequence>
<dbReference type="InterPro" id="IPR017524">
    <property type="entry name" value="SASP_thioredoxin-like"/>
</dbReference>
<dbReference type="Proteomes" id="UP000192486">
    <property type="component" value="Chromosome"/>
</dbReference>
<dbReference type="Pfam" id="PF19824">
    <property type="entry name" value="Tlp"/>
    <property type="match status" value="1"/>
</dbReference>
<feature type="compositionally biased region" description="Basic and acidic residues" evidence="1">
    <location>
        <begin position="49"/>
        <end position="73"/>
    </location>
</feature>
<evidence type="ECO:0000256" key="1">
    <source>
        <dbReference type="SAM" id="MobiDB-lite"/>
    </source>
</evidence>